<evidence type="ECO:0000313" key="1">
    <source>
        <dbReference type="EMBL" id="KER01506.1"/>
    </source>
</evidence>
<sequence>MILLFPQKSEALTIVGMVRASNCQIRRRNIDMPSIVKNSQLVIYGVLRNVDVAACQQEILLTGLLSGVILRLRGFETSTNTVRTNPVSVGFFMPVIQWAQCAATPRSRSGGRRIQHPVMGNKSAALFVLFRTSRHHYDSGNSKKTNRSQQ</sequence>
<gene>
    <name evidence="1" type="ORF">MEG1DRAFT_03871</name>
</gene>
<protein>
    <submittedName>
        <fullName evidence="1">Uncharacterized protein</fullName>
    </submittedName>
</protein>
<comment type="caution">
    <text evidence="1">The sequence shown here is derived from an EMBL/GenBank/DDBJ whole genome shotgun (WGS) entry which is preliminary data.</text>
</comment>
<organism evidence="1 2">
    <name type="scientific">Photorhabdus temperata subsp. temperata Meg1</name>
    <dbReference type="NCBI Taxonomy" id="1393735"/>
    <lineage>
        <taxon>Bacteria</taxon>
        <taxon>Pseudomonadati</taxon>
        <taxon>Pseudomonadota</taxon>
        <taxon>Gammaproteobacteria</taxon>
        <taxon>Enterobacterales</taxon>
        <taxon>Morganellaceae</taxon>
        <taxon>Photorhabdus</taxon>
    </lineage>
</organism>
<dbReference type="AlphaFoldDB" id="A0A081RS53"/>
<evidence type="ECO:0000313" key="2">
    <source>
        <dbReference type="Proteomes" id="UP000028002"/>
    </source>
</evidence>
<reference evidence="1 2" key="1">
    <citation type="submission" date="2014-03" db="EMBL/GenBank/DDBJ databases">
        <title>Draft Genome of Photorhabdus temperata Meg1.</title>
        <authorList>
            <person name="Hurst S.G.IV."/>
            <person name="Morris K."/>
            <person name="Thomas K."/>
            <person name="Tisa L.S."/>
        </authorList>
    </citation>
    <scope>NUCLEOTIDE SEQUENCE [LARGE SCALE GENOMIC DNA]</scope>
    <source>
        <strain evidence="1 2">Meg1</strain>
    </source>
</reference>
<name>A0A081RS53_PHOTE</name>
<dbReference type="Proteomes" id="UP000028002">
    <property type="component" value="Unassembled WGS sequence"/>
</dbReference>
<accession>A0A081RS53</accession>
<proteinExistence type="predicted"/>
<dbReference type="EMBL" id="JGVH01000080">
    <property type="protein sequence ID" value="KER01506.1"/>
    <property type="molecule type" value="Genomic_DNA"/>
</dbReference>